<protein>
    <recommendedName>
        <fullName evidence="3">DNA methylase N-4/N-6 domain-containing protein</fullName>
    </recommendedName>
</protein>
<dbReference type="InterPro" id="IPR002941">
    <property type="entry name" value="DNA_methylase_N4/N6"/>
</dbReference>
<dbReference type="Pfam" id="PF01555">
    <property type="entry name" value="N6_N4_Mtase"/>
    <property type="match status" value="2"/>
</dbReference>
<evidence type="ECO:0000256" key="1">
    <source>
        <dbReference type="ARBA" id="ARBA00022603"/>
    </source>
</evidence>
<comment type="caution">
    <text evidence="4">The sequence shown here is derived from an EMBL/GenBank/DDBJ whole genome shotgun (WGS) entry which is preliminary data.</text>
</comment>
<name>A0A0F9G6N0_9ZZZZ</name>
<sequence>PTVSHEYILMLTKSDRYYWDPEAVREPSEDHHPHYKETLEEYAPLSTKRSGIDGKPTDVFKSYRRPVSGRNLRSVWEFATQPFSMEMCLSCKKIYQSMPPHKICACGAKDWLSHFAVFPEKLPELCIKAATPEEGCCSKCGAPMERVTETHDPQGRLGKGYHDHQDDLVRGQRGVFPADGAPTRETTGWQPTCKCNAGTVPSLVLDPFSGAGTTLWVAKKLNRKAVGYELSEEYCALARERNKQGGLL</sequence>
<dbReference type="InterPro" id="IPR029063">
    <property type="entry name" value="SAM-dependent_MTases_sf"/>
</dbReference>
<proteinExistence type="predicted"/>
<dbReference type="Gene3D" id="3.40.50.150">
    <property type="entry name" value="Vaccinia Virus protein VP39"/>
    <property type="match status" value="1"/>
</dbReference>
<dbReference type="PRINTS" id="PR00508">
    <property type="entry name" value="S21N4MTFRASE"/>
</dbReference>
<dbReference type="InterPro" id="IPR001091">
    <property type="entry name" value="RM_Methyltransferase"/>
</dbReference>
<accession>A0A0F9G6N0</accession>
<dbReference type="SUPFAM" id="SSF53335">
    <property type="entry name" value="S-adenosyl-L-methionine-dependent methyltransferases"/>
    <property type="match status" value="1"/>
</dbReference>
<keyword evidence="1" id="KW-0489">Methyltransferase</keyword>
<evidence type="ECO:0000259" key="3">
    <source>
        <dbReference type="Pfam" id="PF01555"/>
    </source>
</evidence>
<evidence type="ECO:0000313" key="4">
    <source>
        <dbReference type="EMBL" id="KKL86096.1"/>
    </source>
</evidence>
<feature type="domain" description="DNA methylase N-4/N-6" evidence="3">
    <location>
        <begin position="202"/>
        <end position="239"/>
    </location>
</feature>
<dbReference type="EMBL" id="LAZR01021216">
    <property type="protein sequence ID" value="KKL86096.1"/>
    <property type="molecule type" value="Genomic_DNA"/>
</dbReference>
<dbReference type="GO" id="GO:0008170">
    <property type="term" value="F:N-methyltransferase activity"/>
    <property type="evidence" value="ECO:0007669"/>
    <property type="project" value="InterPro"/>
</dbReference>
<dbReference type="GO" id="GO:0032259">
    <property type="term" value="P:methylation"/>
    <property type="evidence" value="ECO:0007669"/>
    <property type="project" value="UniProtKB-KW"/>
</dbReference>
<gene>
    <name evidence="4" type="ORF">LCGC14_1948200</name>
</gene>
<feature type="domain" description="DNA methylase N-4/N-6" evidence="3">
    <location>
        <begin position="3"/>
        <end position="135"/>
    </location>
</feature>
<dbReference type="AlphaFoldDB" id="A0A0F9G6N0"/>
<keyword evidence="2" id="KW-0808">Transferase</keyword>
<reference evidence="4" key="1">
    <citation type="journal article" date="2015" name="Nature">
        <title>Complex archaea that bridge the gap between prokaryotes and eukaryotes.</title>
        <authorList>
            <person name="Spang A."/>
            <person name="Saw J.H."/>
            <person name="Jorgensen S.L."/>
            <person name="Zaremba-Niedzwiedzka K."/>
            <person name="Martijn J."/>
            <person name="Lind A.E."/>
            <person name="van Eijk R."/>
            <person name="Schleper C."/>
            <person name="Guy L."/>
            <person name="Ettema T.J."/>
        </authorList>
    </citation>
    <scope>NUCLEOTIDE SEQUENCE</scope>
</reference>
<feature type="non-terminal residue" evidence="4">
    <location>
        <position position="1"/>
    </location>
</feature>
<dbReference type="GO" id="GO:0003677">
    <property type="term" value="F:DNA binding"/>
    <property type="evidence" value="ECO:0007669"/>
    <property type="project" value="InterPro"/>
</dbReference>
<evidence type="ECO:0000256" key="2">
    <source>
        <dbReference type="ARBA" id="ARBA00022679"/>
    </source>
</evidence>
<organism evidence="4">
    <name type="scientific">marine sediment metagenome</name>
    <dbReference type="NCBI Taxonomy" id="412755"/>
    <lineage>
        <taxon>unclassified sequences</taxon>
        <taxon>metagenomes</taxon>
        <taxon>ecological metagenomes</taxon>
    </lineage>
</organism>